<gene>
    <name evidence="5" type="ORF">EZS27_029191</name>
</gene>
<dbReference type="SUPFAM" id="SSF51215">
    <property type="entry name" value="Regulatory protein AraC"/>
    <property type="match status" value="1"/>
</dbReference>
<dbReference type="PANTHER" id="PTHR43280:SF32">
    <property type="entry name" value="TRANSCRIPTIONAL REGULATORY PROTEIN"/>
    <property type="match status" value="1"/>
</dbReference>
<comment type="caution">
    <text evidence="5">The sequence shown here is derived from an EMBL/GenBank/DDBJ whole genome shotgun (WGS) entry which is preliminary data.</text>
</comment>
<dbReference type="PROSITE" id="PS01124">
    <property type="entry name" value="HTH_ARAC_FAMILY_2"/>
    <property type="match status" value="1"/>
</dbReference>
<feature type="domain" description="HTH araC/xylS-type" evidence="4">
    <location>
        <begin position="170"/>
        <end position="268"/>
    </location>
</feature>
<sequence>MLKEYSLSDLLLLPSKHIAYYADTIETMKEPEVAWPYRQSFYSIVWFVQGNGFHVIDFNEYQIRKGRMFLVNPNQINNWSYADNCRGYILMFAKSLASQLGIEFLKPYIDVETQDASLLRLVFENLIKDCKLNNDDLQHKIMTSIQYFYSLIADKIHDEAFTSKNTAIFRQFKELILTNDFKVQSMDKYADTLHISIAVLNIICQDMSGISAKQLLLDLKLTEAKRLLLYSRLNINEISFQLGFEDSSYFARIFKKKALLSPSLFQRKYRK</sequence>
<reference evidence="5" key="1">
    <citation type="submission" date="2019-03" db="EMBL/GenBank/DDBJ databases">
        <title>Single cell metagenomics reveals metabolic interactions within the superorganism composed of flagellate Streblomastix strix and complex community of Bacteroidetes bacteria on its surface.</title>
        <authorList>
            <person name="Treitli S.C."/>
            <person name="Kolisko M."/>
            <person name="Husnik F."/>
            <person name="Keeling P."/>
            <person name="Hampl V."/>
        </authorList>
    </citation>
    <scope>NUCLEOTIDE SEQUENCE</scope>
    <source>
        <strain evidence="5">STM</strain>
    </source>
</reference>
<proteinExistence type="predicted"/>
<dbReference type="Pfam" id="PF02311">
    <property type="entry name" value="AraC_binding"/>
    <property type="match status" value="1"/>
</dbReference>
<organism evidence="5">
    <name type="scientific">termite gut metagenome</name>
    <dbReference type="NCBI Taxonomy" id="433724"/>
    <lineage>
        <taxon>unclassified sequences</taxon>
        <taxon>metagenomes</taxon>
        <taxon>organismal metagenomes</taxon>
    </lineage>
</organism>
<keyword evidence="1" id="KW-0805">Transcription regulation</keyword>
<dbReference type="Gene3D" id="1.10.10.60">
    <property type="entry name" value="Homeodomain-like"/>
    <property type="match status" value="1"/>
</dbReference>
<evidence type="ECO:0000313" key="5">
    <source>
        <dbReference type="EMBL" id="KAA6321124.1"/>
    </source>
</evidence>
<dbReference type="GO" id="GO:0043565">
    <property type="term" value="F:sequence-specific DNA binding"/>
    <property type="evidence" value="ECO:0007669"/>
    <property type="project" value="InterPro"/>
</dbReference>
<evidence type="ECO:0000256" key="1">
    <source>
        <dbReference type="ARBA" id="ARBA00023015"/>
    </source>
</evidence>
<evidence type="ECO:0000256" key="3">
    <source>
        <dbReference type="ARBA" id="ARBA00023163"/>
    </source>
</evidence>
<name>A0A5J4QJP8_9ZZZZ</name>
<evidence type="ECO:0000259" key="4">
    <source>
        <dbReference type="PROSITE" id="PS01124"/>
    </source>
</evidence>
<dbReference type="SMART" id="SM00342">
    <property type="entry name" value="HTH_ARAC"/>
    <property type="match status" value="1"/>
</dbReference>
<dbReference type="InterPro" id="IPR018060">
    <property type="entry name" value="HTH_AraC"/>
</dbReference>
<dbReference type="EMBL" id="SNRY01003399">
    <property type="protein sequence ID" value="KAA6321124.1"/>
    <property type="molecule type" value="Genomic_DNA"/>
</dbReference>
<dbReference type="InterPro" id="IPR009057">
    <property type="entry name" value="Homeodomain-like_sf"/>
</dbReference>
<evidence type="ECO:0000256" key="2">
    <source>
        <dbReference type="ARBA" id="ARBA00023125"/>
    </source>
</evidence>
<dbReference type="AlphaFoldDB" id="A0A5J4QJP8"/>
<protein>
    <submittedName>
        <fullName evidence="5">HTH-type transcriptional activator Btr</fullName>
    </submittedName>
</protein>
<dbReference type="PANTHER" id="PTHR43280">
    <property type="entry name" value="ARAC-FAMILY TRANSCRIPTIONAL REGULATOR"/>
    <property type="match status" value="1"/>
</dbReference>
<dbReference type="InterPro" id="IPR037923">
    <property type="entry name" value="HTH-like"/>
</dbReference>
<keyword evidence="2" id="KW-0238">DNA-binding</keyword>
<accession>A0A5J4QJP8</accession>
<keyword evidence="3" id="KW-0804">Transcription</keyword>
<dbReference type="Pfam" id="PF12833">
    <property type="entry name" value="HTH_18"/>
    <property type="match status" value="1"/>
</dbReference>
<dbReference type="InterPro" id="IPR003313">
    <property type="entry name" value="AraC-bd"/>
</dbReference>
<dbReference type="GO" id="GO:0003700">
    <property type="term" value="F:DNA-binding transcription factor activity"/>
    <property type="evidence" value="ECO:0007669"/>
    <property type="project" value="InterPro"/>
</dbReference>
<dbReference type="SUPFAM" id="SSF46689">
    <property type="entry name" value="Homeodomain-like"/>
    <property type="match status" value="1"/>
</dbReference>